<proteinExistence type="predicted"/>
<dbReference type="EnsemblPlants" id="KQK99454">
    <property type="protein sequence ID" value="KQK99454"/>
    <property type="gene ID" value="SETIT_012877mg"/>
</dbReference>
<dbReference type="EnsemblPlants" id="KQK85426">
    <property type="protein sequence ID" value="KQK85426"/>
    <property type="gene ID" value="SETIT_020731mg"/>
</dbReference>
<name>K3Z2G3_SETIT</name>
<dbReference type="Proteomes" id="UP000004995">
    <property type="component" value="Unassembled WGS sequence"/>
</dbReference>
<evidence type="ECO:0000313" key="1">
    <source>
        <dbReference type="EnsemblPlants" id="KQK85426"/>
    </source>
</evidence>
<reference evidence="2" key="1">
    <citation type="journal article" date="2012" name="Nat. Biotechnol.">
        <title>Reference genome sequence of the model plant Setaria.</title>
        <authorList>
            <person name="Bennetzen J.L."/>
            <person name="Schmutz J."/>
            <person name="Wang H."/>
            <person name="Percifield R."/>
            <person name="Hawkins J."/>
            <person name="Pontaroli A.C."/>
            <person name="Estep M."/>
            <person name="Feng L."/>
            <person name="Vaughn J.N."/>
            <person name="Grimwood J."/>
            <person name="Jenkins J."/>
            <person name="Barry K."/>
            <person name="Lindquist E."/>
            <person name="Hellsten U."/>
            <person name="Deshpande S."/>
            <person name="Wang X."/>
            <person name="Wu X."/>
            <person name="Mitros T."/>
            <person name="Triplett J."/>
            <person name="Yang X."/>
            <person name="Ye C.Y."/>
            <person name="Mauro-Herrera M."/>
            <person name="Wang L."/>
            <person name="Li P."/>
            <person name="Sharma M."/>
            <person name="Sharma R."/>
            <person name="Ronald P.C."/>
            <person name="Panaud O."/>
            <person name="Kellogg E.A."/>
            <person name="Brutnell T.P."/>
            <person name="Doust A.N."/>
            <person name="Tuskan G.A."/>
            <person name="Rokhsar D."/>
            <person name="Devos K.M."/>
        </authorList>
    </citation>
    <scope>NUCLEOTIDE SEQUENCE [LARGE SCALE GENOMIC DNA]</scope>
    <source>
        <strain evidence="2">cv. Yugu1</strain>
    </source>
</reference>
<organism evidence="1 2">
    <name type="scientific">Setaria italica</name>
    <name type="common">Foxtail millet</name>
    <name type="synonym">Panicum italicum</name>
    <dbReference type="NCBI Taxonomy" id="4555"/>
    <lineage>
        <taxon>Eukaryota</taxon>
        <taxon>Viridiplantae</taxon>
        <taxon>Streptophyta</taxon>
        <taxon>Embryophyta</taxon>
        <taxon>Tracheophyta</taxon>
        <taxon>Spermatophyta</taxon>
        <taxon>Magnoliopsida</taxon>
        <taxon>Liliopsida</taxon>
        <taxon>Poales</taxon>
        <taxon>Poaceae</taxon>
        <taxon>PACMAD clade</taxon>
        <taxon>Panicoideae</taxon>
        <taxon>Panicodae</taxon>
        <taxon>Paniceae</taxon>
        <taxon>Cenchrinae</taxon>
        <taxon>Setaria</taxon>
    </lineage>
</organism>
<dbReference type="HOGENOM" id="CLU_3320968_0_0_1"/>
<protein>
    <submittedName>
        <fullName evidence="1">Uncharacterized protein</fullName>
    </submittedName>
</protein>
<evidence type="ECO:0000313" key="2">
    <source>
        <dbReference type="Proteomes" id="UP000004995"/>
    </source>
</evidence>
<keyword evidence="2" id="KW-1185">Reference proteome</keyword>
<reference evidence="1" key="2">
    <citation type="submission" date="2018-08" db="UniProtKB">
        <authorList>
            <consortium name="EnsemblPlants"/>
        </authorList>
    </citation>
    <scope>IDENTIFICATION</scope>
    <source>
        <strain evidence="1">Yugu1</strain>
    </source>
</reference>
<dbReference type="EMBL" id="AGNK02004542">
    <property type="status" value="NOT_ANNOTATED_CDS"/>
    <property type="molecule type" value="Genomic_DNA"/>
</dbReference>
<dbReference type="AlphaFoldDB" id="K3Z2G3"/>
<dbReference type="Gramene" id="KQK99454">
    <property type="protein sequence ID" value="KQK99454"/>
    <property type="gene ID" value="SETIT_012877mg"/>
</dbReference>
<accession>K3Z2G3</accession>
<sequence length="39" mass="4585">MKLQNRSVNRAFRLDLEKNKWGCGTFIASLNIQFNMVKI</sequence>
<dbReference type="Gramene" id="KQK85426">
    <property type="protein sequence ID" value="KQK85426"/>
    <property type="gene ID" value="SETIT_020731mg"/>
</dbReference>